<dbReference type="AlphaFoldDB" id="A0AAD7ZB09"/>
<keyword evidence="5 9" id="KW-0560">Oxidoreductase</keyword>
<keyword evidence="7 9" id="KW-0503">Monooxygenase</keyword>
<evidence type="ECO:0000256" key="2">
    <source>
        <dbReference type="ARBA" id="ARBA00010617"/>
    </source>
</evidence>
<dbReference type="Pfam" id="PF00067">
    <property type="entry name" value="p450"/>
    <property type="match status" value="1"/>
</dbReference>
<dbReference type="GO" id="GO:0004497">
    <property type="term" value="F:monooxygenase activity"/>
    <property type="evidence" value="ECO:0007669"/>
    <property type="project" value="UniProtKB-KW"/>
</dbReference>
<evidence type="ECO:0000256" key="4">
    <source>
        <dbReference type="ARBA" id="ARBA00022723"/>
    </source>
</evidence>
<dbReference type="PANTHER" id="PTHR24291">
    <property type="entry name" value="CYTOCHROME P450 FAMILY 4"/>
    <property type="match status" value="1"/>
</dbReference>
<evidence type="ECO:0008006" key="12">
    <source>
        <dbReference type="Google" id="ProtNLM"/>
    </source>
</evidence>
<evidence type="ECO:0000256" key="6">
    <source>
        <dbReference type="ARBA" id="ARBA00023004"/>
    </source>
</evidence>
<dbReference type="PROSITE" id="PS00086">
    <property type="entry name" value="CYTOCHROME_P450"/>
    <property type="match status" value="1"/>
</dbReference>
<accession>A0AAD7ZB09</accession>
<evidence type="ECO:0000256" key="9">
    <source>
        <dbReference type="RuleBase" id="RU000461"/>
    </source>
</evidence>
<dbReference type="SUPFAM" id="SSF48264">
    <property type="entry name" value="Cytochrome P450"/>
    <property type="match status" value="1"/>
</dbReference>
<evidence type="ECO:0000256" key="3">
    <source>
        <dbReference type="ARBA" id="ARBA00022617"/>
    </source>
</evidence>
<evidence type="ECO:0000313" key="10">
    <source>
        <dbReference type="EMBL" id="KAJ9577095.1"/>
    </source>
</evidence>
<dbReference type="GO" id="GO:0005506">
    <property type="term" value="F:iron ion binding"/>
    <property type="evidence" value="ECO:0007669"/>
    <property type="project" value="InterPro"/>
</dbReference>
<proteinExistence type="inferred from homology"/>
<evidence type="ECO:0000313" key="11">
    <source>
        <dbReference type="Proteomes" id="UP001233999"/>
    </source>
</evidence>
<dbReference type="Gene3D" id="1.10.630.10">
    <property type="entry name" value="Cytochrome P450"/>
    <property type="match status" value="1"/>
</dbReference>
<name>A0AAD7ZB09_DIPPU</name>
<dbReference type="InterPro" id="IPR050196">
    <property type="entry name" value="Cytochrome_P450_Monoox"/>
</dbReference>
<dbReference type="InterPro" id="IPR002401">
    <property type="entry name" value="Cyt_P450_E_grp-I"/>
</dbReference>
<reference evidence="10" key="1">
    <citation type="journal article" date="2023" name="IScience">
        <title>Live-bearing cockroach genome reveals convergent evolutionary mechanisms linked to viviparity in insects and beyond.</title>
        <authorList>
            <person name="Fouks B."/>
            <person name="Harrison M.C."/>
            <person name="Mikhailova A.A."/>
            <person name="Marchal E."/>
            <person name="English S."/>
            <person name="Carruthers M."/>
            <person name="Jennings E.C."/>
            <person name="Chiamaka E.L."/>
            <person name="Frigard R.A."/>
            <person name="Pippel M."/>
            <person name="Attardo G.M."/>
            <person name="Benoit J.B."/>
            <person name="Bornberg-Bauer E."/>
            <person name="Tobe S.S."/>
        </authorList>
    </citation>
    <scope>NUCLEOTIDE SEQUENCE</scope>
    <source>
        <strain evidence="10">Stay&amp;Tobe</strain>
    </source>
</reference>
<dbReference type="EMBL" id="JASPKZ010009376">
    <property type="protein sequence ID" value="KAJ9577095.1"/>
    <property type="molecule type" value="Genomic_DNA"/>
</dbReference>
<dbReference type="Proteomes" id="UP001233999">
    <property type="component" value="Unassembled WGS sequence"/>
</dbReference>
<dbReference type="PRINTS" id="PR00385">
    <property type="entry name" value="P450"/>
</dbReference>
<keyword evidence="4 8" id="KW-0479">Metal-binding</keyword>
<keyword evidence="6 8" id="KW-0408">Iron</keyword>
<evidence type="ECO:0000256" key="7">
    <source>
        <dbReference type="ARBA" id="ARBA00023033"/>
    </source>
</evidence>
<dbReference type="GO" id="GO:0016705">
    <property type="term" value="F:oxidoreductase activity, acting on paired donors, with incorporation or reduction of molecular oxygen"/>
    <property type="evidence" value="ECO:0007669"/>
    <property type="project" value="InterPro"/>
</dbReference>
<dbReference type="PRINTS" id="PR00463">
    <property type="entry name" value="EP450I"/>
</dbReference>
<evidence type="ECO:0000256" key="5">
    <source>
        <dbReference type="ARBA" id="ARBA00023002"/>
    </source>
</evidence>
<dbReference type="GO" id="GO:0020037">
    <property type="term" value="F:heme binding"/>
    <property type="evidence" value="ECO:0007669"/>
    <property type="project" value="InterPro"/>
</dbReference>
<dbReference type="InterPro" id="IPR001128">
    <property type="entry name" value="Cyt_P450"/>
</dbReference>
<feature type="non-terminal residue" evidence="10">
    <location>
        <position position="1"/>
    </location>
</feature>
<comment type="caution">
    <text evidence="10">The sequence shown here is derived from an EMBL/GenBank/DDBJ whole genome shotgun (WGS) entry which is preliminary data.</text>
</comment>
<protein>
    <recommendedName>
        <fullName evidence="12">Cytochrome P450</fullName>
    </recommendedName>
</protein>
<evidence type="ECO:0000256" key="8">
    <source>
        <dbReference type="PIRSR" id="PIRSR602401-1"/>
    </source>
</evidence>
<keyword evidence="3 8" id="KW-0349">Heme</keyword>
<dbReference type="InterPro" id="IPR036396">
    <property type="entry name" value="Cyt_P450_sf"/>
</dbReference>
<comment type="similarity">
    <text evidence="2 9">Belongs to the cytochrome P450 family.</text>
</comment>
<organism evidence="10 11">
    <name type="scientific">Diploptera punctata</name>
    <name type="common">Pacific beetle cockroach</name>
    <dbReference type="NCBI Taxonomy" id="6984"/>
    <lineage>
        <taxon>Eukaryota</taxon>
        <taxon>Metazoa</taxon>
        <taxon>Ecdysozoa</taxon>
        <taxon>Arthropoda</taxon>
        <taxon>Hexapoda</taxon>
        <taxon>Insecta</taxon>
        <taxon>Pterygota</taxon>
        <taxon>Neoptera</taxon>
        <taxon>Polyneoptera</taxon>
        <taxon>Dictyoptera</taxon>
        <taxon>Blattodea</taxon>
        <taxon>Blaberoidea</taxon>
        <taxon>Blaberidae</taxon>
        <taxon>Diplopterinae</taxon>
        <taxon>Diploptera</taxon>
    </lineage>
</organism>
<keyword evidence="11" id="KW-1185">Reference proteome</keyword>
<comment type="cofactor">
    <cofactor evidence="1 8">
        <name>heme</name>
        <dbReference type="ChEBI" id="CHEBI:30413"/>
    </cofactor>
</comment>
<reference evidence="10" key="2">
    <citation type="submission" date="2023-05" db="EMBL/GenBank/DDBJ databases">
        <authorList>
            <person name="Fouks B."/>
        </authorList>
    </citation>
    <scope>NUCLEOTIDE SEQUENCE</scope>
    <source>
        <strain evidence="10">Stay&amp;Tobe</strain>
        <tissue evidence="10">Testes</tissue>
    </source>
</reference>
<dbReference type="InterPro" id="IPR017972">
    <property type="entry name" value="Cyt_P450_CS"/>
</dbReference>
<feature type="binding site" description="axial binding residue" evidence="8">
    <location>
        <position position="221"/>
    </location>
    <ligand>
        <name>heme</name>
        <dbReference type="ChEBI" id="CHEBI:30413"/>
    </ligand>
    <ligandPart>
        <name>Fe</name>
        <dbReference type="ChEBI" id="CHEBI:18248"/>
    </ligandPart>
</feature>
<sequence>MGKRYEECLRILHGFTNKVIQERKKLRKVTENNTTISNKEKEEEFLGKKKRLAFLDLLLETSEGGKHLTDTDIREEVDTFMFEGHDTTSAGICWTLFLLGSHPEIQDKVYKELESIFEGSNRPATMRDLAEMKYLERTIKESLRLYPSVPFIGRILKEDTKIGNYLIPGGCMMNLQIYHVHRNSDQYPDPEAFNPDNFLPERVAQRHPYAYIPFSAGPRNCIGQKFAILEEKTVISSVLRNFKLNSLVDSIKLLFSVYTKNMIEVFKFISG</sequence>
<dbReference type="PANTHER" id="PTHR24291:SF209">
    <property type="entry name" value="CYTOCHROME P450-LIKE PROTEIN"/>
    <property type="match status" value="1"/>
</dbReference>
<evidence type="ECO:0000256" key="1">
    <source>
        <dbReference type="ARBA" id="ARBA00001971"/>
    </source>
</evidence>
<gene>
    <name evidence="10" type="ORF">L9F63_006332</name>
</gene>